<evidence type="ECO:0000256" key="4">
    <source>
        <dbReference type="PROSITE-ProRule" id="PRU00473"/>
    </source>
</evidence>
<dbReference type="AlphaFoldDB" id="A0A1B9NWL3"/>
<organism evidence="8 9">
    <name type="scientific">Aliivibrio logei</name>
    <name type="common">Vibrio logei</name>
    <dbReference type="NCBI Taxonomy" id="688"/>
    <lineage>
        <taxon>Bacteria</taxon>
        <taxon>Pseudomonadati</taxon>
        <taxon>Pseudomonadota</taxon>
        <taxon>Gammaproteobacteria</taxon>
        <taxon>Vibrionales</taxon>
        <taxon>Vibrionaceae</taxon>
        <taxon>Aliivibrio</taxon>
    </lineage>
</organism>
<dbReference type="InterPro" id="IPR050330">
    <property type="entry name" value="Bact_OuterMem_StrucFunc"/>
</dbReference>
<dbReference type="PANTHER" id="PTHR30329:SF21">
    <property type="entry name" value="LIPOPROTEIN YIAD-RELATED"/>
    <property type="match status" value="1"/>
</dbReference>
<evidence type="ECO:0000256" key="2">
    <source>
        <dbReference type="ARBA" id="ARBA00023136"/>
    </source>
</evidence>
<dbReference type="InterPro" id="IPR036737">
    <property type="entry name" value="OmpA-like_sf"/>
</dbReference>
<keyword evidence="3" id="KW-0998">Cell outer membrane</keyword>
<evidence type="ECO:0000256" key="5">
    <source>
        <dbReference type="SAM" id="MobiDB-lite"/>
    </source>
</evidence>
<dbReference type="EMBL" id="MAJU01000015">
    <property type="protein sequence ID" value="OCH19596.1"/>
    <property type="molecule type" value="Genomic_DNA"/>
</dbReference>
<keyword evidence="2 4" id="KW-0472">Membrane</keyword>
<dbReference type="PRINTS" id="PR01021">
    <property type="entry name" value="OMPADOMAIN"/>
</dbReference>
<feature type="domain" description="OmpA-like" evidence="7">
    <location>
        <begin position="100"/>
        <end position="213"/>
    </location>
</feature>
<comment type="subcellular location">
    <subcellularLocation>
        <location evidence="1">Cell outer membrane</location>
    </subcellularLocation>
</comment>
<dbReference type="Proteomes" id="UP000093523">
    <property type="component" value="Unassembled WGS sequence"/>
</dbReference>
<feature type="region of interest" description="Disordered" evidence="5">
    <location>
        <begin position="180"/>
        <end position="213"/>
    </location>
</feature>
<dbReference type="RefSeq" id="WP_017023316.1">
    <property type="nucleotide sequence ID" value="NZ_CAWMPN010000015.1"/>
</dbReference>
<dbReference type="PANTHER" id="PTHR30329">
    <property type="entry name" value="STATOR ELEMENT OF FLAGELLAR MOTOR COMPLEX"/>
    <property type="match status" value="1"/>
</dbReference>
<protein>
    <recommendedName>
        <fullName evidence="7">OmpA-like domain-containing protein</fullName>
    </recommendedName>
</protein>
<evidence type="ECO:0000313" key="8">
    <source>
        <dbReference type="EMBL" id="OCH19596.1"/>
    </source>
</evidence>
<dbReference type="STRING" id="688.A6E04_16355"/>
<dbReference type="InterPro" id="IPR006664">
    <property type="entry name" value="OMP_bac"/>
</dbReference>
<accession>A0A1B9NWL3</accession>
<dbReference type="OrthoDB" id="9792521at2"/>
<dbReference type="Pfam" id="PF00691">
    <property type="entry name" value="OmpA"/>
    <property type="match status" value="1"/>
</dbReference>
<feature type="compositionally biased region" description="Basic and acidic residues" evidence="5">
    <location>
        <begin position="201"/>
        <end position="213"/>
    </location>
</feature>
<gene>
    <name evidence="8" type="ORF">A6E04_16355</name>
</gene>
<proteinExistence type="predicted"/>
<dbReference type="GO" id="GO:0009279">
    <property type="term" value="C:cell outer membrane"/>
    <property type="evidence" value="ECO:0007669"/>
    <property type="project" value="UniProtKB-SubCell"/>
</dbReference>
<name>A0A1B9NWL3_ALILO</name>
<keyword evidence="6" id="KW-0732">Signal</keyword>
<dbReference type="PROSITE" id="PS51123">
    <property type="entry name" value="OMPA_2"/>
    <property type="match status" value="1"/>
</dbReference>
<evidence type="ECO:0000259" key="7">
    <source>
        <dbReference type="PROSITE" id="PS51123"/>
    </source>
</evidence>
<evidence type="ECO:0000313" key="9">
    <source>
        <dbReference type="Proteomes" id="UP000093523"/>
    </source>
</evidence>
<dbReference type="CDD" id="cd07185">
    <property type="entry name" value="OmpA_C-like"/>
    <property type="match status" value="1"/>
</dbReference>
<dbReference type="InterPro" id="IPR006665">
    <property type="entry name" value="OmpA-like"/>
</dbReference>
<feature type="chain" id="PRO_5008632215" description="OmpA-like domain-containing protein" evidence="6">
    <location>
        <begin position="21"/>
        <end position="213"/>
    </location>
</feature>
<comment type="caution">
    <text evidence="8">The sequence shown here is derived from an EMBL/GenBank/DDBJ whole genome shotgun (WGS) entry which is preliminary data.</text>
</comment>
<evidence type="ECO:0000256" key="1">
    <source>
        <dbReference type="ARBA" id="ARBA00004442"/>
    </source>
</evidence>
<dbReference type="Gene3D" id="3.30.1330.60">
    <property type="entry name" value="OmpA-like domain"/>
    <property type="match status" value="1"/>
</dbReference>
<dbReference type="SUPFAM" id="SSF103088">
    <property type="entry name" value="OmpA-like"/>
    <property type="match status" value="1"/>
</dbReference>
<evidence type="ECO:0000256" key="6">
    <source>
        <dbReference type="SAM" id="SignalP"/>
    </source>
</evidence>
<evidence type="ECO:0000256" key="3">
    <source>
        <dbReference type="ARBA" id="ARBA00023237"/>
    </source>
</evidence>
<reference evidence="8 9" key="1">
    <citation type="submission" date="2016-06" db="EMBL/GenBank/DDBJ databases">
        <authorList>
            <person name="Kjaerup R.B."/>
            <person name="Dalgaard T.S."/>
            <person name="Juul-Madsen H.R."/>
        </authorList>
    </citation>
    <scope>NUCLEOTIDE SEQUENCE [LARGE SCALE GENOMIC DNA]</scope>
    <source>
        <strain evidence="8 9">1S159</strain>
    </source>
</reference>
<sequence length="213" mass="23784">MNKYLTIITLSASLSFNAYAEDNMDLNQSLLLYCGTSDGEYQKEIQVGDGVKVSLNQGGFYQVQQVDAVTPEASFIRSQLDKMNVDVSCSEFLLSHSSTVETNSPDMLARVYFNFDQSALTKRSEYVLDQVFTKIEEENTHLKVIGHTDAKGSKAYNYDLGLKRSYTVLKYLVAHGANPKKLTPSSKGEKEPLESNATSAGRDKNRRVEIQQL</sequence>
<feature type="signal peptide" evidence="6">
    <location>
        <begin position="1"/>
        <end position="20"/>
    </location>
</feature>